<keyword evidence="2" id="KW-1185">Reference proteome</keyword>
<evidence type="ECO:0000313" key="1">
    <source>
        <dbReference type="EMBL" id="AFG37437.1"/>
    </source>
</evidence>
<name>H9UIU4_SPIAZ</name>
<gene>
    <name evidence="1" type="ordered locus">Spiaf_1371</name>
</gene>
<sequence length="83" mass="9334">MTFSSFTIDSITDQIAKLETPSGDFIEVPVSNLPDNAKEGDILRQVKSDSSSNMHFIIDHEQTEAVRNRVRSKLDALRARSKQ</sequence>
<dbReference type="InterPro" id="IPR021377">
    <property type="entry name" value="DUF3006"/>
</dbReference>
<dbReference type="Pfam" id="PF11213">
    <property type="entry name" value="DUF3006"/>
    <property type="match status" value="1"/>
</dbReference>
<dbReference type="Gene3D" id="6.20.120.50">
    <property type="match status" value="1"/>
</dbReference>
<dbReference type="HOGENOM" id="CLU_2540876_0_0_12"/>
<reference evidence="2" key="1">
    <citation type="journal article" date="2013" name="Stand. Genomic Sci.">
        <title>Complete genome sequence of the halophilic bacterium Spirochaeta africana type strain (Z-7692(T)) from the alkaline Lake Magadi in the East African Rift.</title>
        <authorList>
            <person name="Liolos K."/>
            <person name="Abt B."/>
            <person name="Scheuner C."/>
            <person name="Teshima H."/>
            <person name="Held B."/>
            <person name="Lapidus A."/>
            <person name="Nolan M."/>
            <person name="Lucas S."/>
            <person name="Deshpande S."/>
            <person name="Cheng J.F."/>
            <person name="Tapia R."/>
            <person name="Goodwin L.A."/>
            <person name="Pitluck S."/>
            <person name="Pagani I."/>
            <person name="Ivanova N."/>
            <person name="Mavromatis K."/>
            <person name="Mikhailova N."/>
            <person name="Huntemann M."/>
            <person name="Pati A."/>
            <person name="Chen A."/>
            <person name="Palaniappan K."/>
            <person name="Land M."/>
            <person name="Rohde M."/>
            <person name="Tindall B.J."/>
            <person name="Detter J.C."/>
            <person name="Goker M."/>
            <person name="Bristow J."/>
            <person name="Eisen J.A."/>
            <person name="Markowitz V."/>
            <person name="Hugenholtz P."/>
            <person name="Woyke T."/>
            <person name="Klenk H.P."/>
            <person name="Kyrpides N.C."/>
        </authorList>
    </citation>
    <scope>NUCLEOTIDE SEQUENCE</scope>
    <source>
        <strain evidence="2">ATCC 700263 / DSM 8902 / Z-7692</strain>
    </source>
</reference>
<protein>
    <recommendedName>
        <fullName evidence="3">DUF3006 domain-containing protein</fullName>
    </recommendedName>
</protein>
<dbReference type="AlphaFoldDB" id="H9UIU4"/>
<accession>H9UIU4</accession>
<organism evidence="1 2">
    <name type="scientific">Spirochaeta africana (strain ATCC 700263 / DSM 8902 / Z-7692)</name>
    <dbReference type="NCBI Taxonomy" id="889378"/>
    <lineage>
        <taxon>Bacteria</taxon>
        <taxon>Pseudomonadati</taxon>
        <taxon>Spirochaetota</taxon>
        <taxon>Spirochaetia</taxon>
        <taxon>Spirochaetales</taxon>
        <taxon>Spirochaetaceae</taxon>
        <taxon>Spirochaeta</taxon>
    </lineage>
</organism>
<evidence type="ECO:0000313" key="2">
    <source>
        <dbReference type="Proteomes" id="UP000007383"/>
    </source>
</evidence>
<evidence type="ECO:0008006" key="3">
    <source>
        <dbReference type="Google" id="ProtNLM"/>
    </source>
</evidence>
<dbReference type="KEGG" id="sfc:Spiaf_1371"/>
<dbReference type="RefSeq" id="WP_014455424.1">
    <property type="nucleotide sequence ID" value="NC_017098.1"/>
</dbReference>
<dbReference type="STRING" id="889378.Spiaf_1371"/>
<proteinExistence type="predicted"/>
<dbReference type="EMBL" id="CP003282">
    <property type="protein sequence ID" value="AFG37437.1"/>
    <property type="molecule type" value="Genomic_DNA"/>
</dbReference>
<dbReference type="Proteomes" id="UP000007383">
    <property type="component" value="Chromosome"/>
</dbReference>
<dbReference type="OrthoDB" id="164847at2"/>